<accession>A0ABR4L5P4</accession>
<dbReference type="GeneID" id="98163344"/>
<gene>
    <name evidence="3" type="ORF">BJX68DRAFT_276775</name>
</gene>
<dbReference type="SUPFAM" id="SSF56112">
    <property type="entry name" value="Protein kinase-like (PK-like)"/>
    <property type="match status" value="1"/>
</dbReference>
<dbReference type="Gene3D" id="3.30.200.20">
    <property type="entry name" value="Phosphorylase Kinase, domain 1"/>
    <property type="match status" value="1"/>
</dbReference>
<evidence type="ECO:0000313" key="4">
    <source>
        <dbReference type="Proteomes" id="UP001610444"/>
    </source>
</evidence>
<reference evidence="3 4" key="1">
    <citation type="submission" date="2024-07" db="EMBL/GenBank/DDBJ databases">
        <title>Section-level genome sequencing and comparative genomics of Aspergillus sections Usti and Cavernicolus.</title>
        <authorList>
            <consortium name="Lawrence Berkeley National Laboratory"/>
            <person name="Nybo J.L."/>
            <person name="Vesth T.C."/>
            <person name="Theobald S."/>
            <person name="Frisvad J.C."/>
            <person name="Larsen T.O."/>
            <person name="Kjaerboelling I."/>
            <person name="Rothschild-Mancinelli K."/>
            <person name="Lyhne E.K."/>
            <person name="Kogle M.E."/>
            <person name="Barry K."/>
            <person name="Clum A."/>
            <person name="Na H."/>
            <person name="Ledsgaard L."/>
            <person name="Lin J."/>
            <person name="Lipzen A."/>
            <person name="Kuo A."/>
            <person name="Riley R."/>
            <person name="Mondo S."/>
            <person name="LaButti K."/>
            <person name="Haridas S."/>
            <person name="Pangalinan J."/>
            <person name="Salamov A.A."/>
            <person name="Simmons B.A."/>
            <person name="Magnuson J.K."/>
            <person name="Chen J."/>
            <person name="Drula E."/>
            <person name="Henrissat B."/>
            <person name="Wiebenga A."/>
            <person name="Lubbers R.J."/>
            <person name="Gomes A.C."/>
            <person name="Macurrencykelacurrency M.R."/>
            <person name="Stajich J."/>
            <person name="Grigoriev I.V."/>
            <person name="Mortensen U.H."/>
            <person name="De vries R.P."/>
            <person name="Baker S.E."/>
            <person name="Andersen M.R."/>
        </authorList>
    </citation>
    <scope>NUCLEOTIDE SEQUENCE [LARGE SCALE GENOMIC DNA]</scope>
    <source>
        <strain evidence="3 4">CBS 756.74</strain>
    </source>
</reference>
<evidence type="ECO:0000259" key="2">
    <source>
        <dbReference type="Pfam" id="PF01636"/>
    </source>
</evidence>
<dbReference type="InterPro" id="IPR051035">
    <property type="entry name" value="Mito_inheritance_9"/>
</dbReference>
<dbReference type="InterPro" id="IPR002575">
    <property type="entry name" value="Aminoglycoside_PTrfase"/>
</dbReference>
<keyword evidence="4" id="KW-1185">Reference proteome</keyword>
<evidence type="ECO:0000313" key="3">
    <source>
        <dbReference type="EMBL" id="KAL2859469.1"/>
    </source>
</evidence>
<sequence>MAKRFPWRSQSGPASEQRRFSSSNKRHQASDLFEYTSGRWMYNDALRHAERRRTFNVPELKRLAAQSVQHREEDVVDLVKLAEGGFNRSFLITLQNGRQLVARIPYPVTEPKALMIASEVATMDFVRSHGIPVPKIFDYSVTEDNAAGTEYIFMEYVQDINLGHIWFTLTWKQREKIVTSLVELESRLFALQFPASGSLFYSRDLADDIPRVPLQQQDPDTGKDFCIGPDMSLGMWYGRRLGLSVDRGPYNDSLSALTAGAKKEIAYLTKYGRPIQPLQRLRRELYDYKEQSHLEHLATLNTFLQAAPHLIPNGNPTLQRPVVRHPDLQPNNVFVTPDLEISSVIDWQHASILPLFLQCGILNSLQNYGDPVSETLQVPAVPNFDDLGEEDQYHEVELFRKRHLHYLYFAKTAALNRTHHEALSYPLSILRRRLFRHASEPWEGDNITLKADLARMSRDWTKLDIYETVPYPKTYSEEESAEYLRLDHAQVEADEQLQTCQDIVGVGSEGWVPLENYNEAKQRERKLKTDALEAVESEEERMRLEQNWIFDDFPEDEYL</sequence>
<dbReference type="EMBL" id="JBFXLR010000003">
    <property type="protein sequence ID" value="KAL2859469.1"/>
    <property type="molecule type" value="Genomic_DNA"/>
</dbReference>
<name>A0ABR4L5P4_9EURO</name>
<dbReference type="RefSeq" id="XP_070904403.1">
    <property type="nucleotide sequence ID" value="XM_071048180.1"/>
</dbReference>
<proteinExistence type="predicted"/>
<protein>
    <submittedName>
        <fullName evidence="3">Kinase-like domain-containing protein</fullName>
    </submittedName>
</protein>
<dbReference type="Pfam" id="PF01636">
    <property type="entry name" value="APH"/>
    <property type="match status" value="1"/>
</dbReference>
<comment type="caution">
    <text evidence="3">The sequence shown here is derived from an EMBL/GenBank/DDBJ whole genome shotgun (WGS) entry which is preliminary data.</text>
</comment>
<dbReference type="Gene3D" id="3.90.1200.10">
    <property type="match status" value="1"/>
</dbReference>
<dbReference type="PANTHER" id="PTHR36091">
    <property type="entry name" value="ALTERED INHERITANCE OF MITOCHONDRIA PROTEIN 9, MITOCHONDRIAL"/>
    <property type="match status" value="1"/>
</dbReference>
<organism evidence="3 4">
    <name type="scientific">Aspergillus pseudodeflectus</name>
    <dbReference type="NCBI Taxonomy" id="176178"/>
    <lineage>
        <taxon>Eukaryota</taxon>
        <taxon>Fungi</taxon>
        <taxon>Dikarya</taxon>
        <taxon>Ascomycota</taxon>
        <taxon>Pezizomycotina</taxon>
        <taxon>Eurotiomycetes</taxon>
        <taxon>Eurotiomycetidae</taxon>
        <taxon>Eurotiales</taxon>
        <taxon>Aspergillaceae</taxon>
        <taxon>Aspergillus</taxon>
        <taxon>Aspergillus subgen. Nidulantes</taxon>
    </lineage>
</organism>
<evidence type="ECO:0000256" key="1">
    <source>
        <dbReference type="SAM" id="MobiDB-lite"/>
    </source>
</evidence>
<dbReference type="InterPro" id="IPR011009">
    <property type="entry name" value="Kinase-like_dom_sf"/>
</dbReference>
<feature type="region of interest" description="Disordered" evidence="1">
    <location>
        <begin position="1"/>
        <end position="25"/>
    </location>
</feature>
<dbReference type="PANTHER" id="PTHR36091:SF2">
    <property type="entry name" value="AMINOGLYCOSIDE PHOSPHOTRANSFERASE DOMAIN-CONTAINING PROTEIN"/>
    <property type="match status" value="1"/>
</dbReference>
<feature type="domain" description="Aminoglycoside phosphotransferase" evidence="2">
    <location>
        <begin position="80"/>
        <end position="352"/>
    </location>
</feature>
<dbReference type="Proteomes" id="UP001610444">
    <property type="component" value="Unassembled WGS sequence"/>
</dbReference>